<evidence type="ECO:0000313" key="2">
    <source>
        <dbReference type="EMBL" id="UXC17456.1"/>
    </source>
</evidence>
<reference evidence="2" key="1">
    <citation type="submission" date="2022-09" db="EMBL/GenBank/DDBJ databases">
        <title>Bacterial diversity in gut of crayfish and pufferfish.</title>
        <authorList>
            <person name="Huang Y."/>
        </authorList>
    </citation>
    <scope>NUCLEOTIDE SEQUENCE</scope>
    <source>
        <strain evidence="2">PR12</strain>
    </source>
</reference>
<keyword evidence="3" id="KW-1185">Reference proteome</keyword>
<dbReference type="RefSeq" id="WP_260718643.1">
    <property type="nucleotide sequence ID" value="NZ_CP104377.1"/>
</dbReference>
<evidence type="ECO:0000313" key="3">
    <source>
        <dbReference type="Proteomes" id="UP001058290"/>
    </source>
</evidence>
<accession>A0ABY5ZU70</accession>
<evidence type="ECO:0000256" key="1">
    <source>
        <dbReference type="SAM" id="MobiDB-lite"/>
    </source>
</evidence>
<name>A0ABY5ZU70_9BURK</name>
<protein>
    <submittedName>
        <fullName evidence="2">Uncharacterized protein</fullName>
    </submittedName>
</protein>
<proteinExistence type="predicted"/>
<feature type="compositionally biased region" description="Basic and acidic residues" evidence="1">
    <location>
        <begin position="119"/>
        <end position="129"/>
    </location>
</feature>
<dbReference type="EMBL" id="CP104377">
    <property type="protein sequence ID" value="UXC17456.1"/>
    <property type="molecule type" value="Genomic_DNA"/>
</dbReference>
<organism evidence="2 3">
    <name type="scientific">Comamonas squillarum</name>
    <dbReference type="NCBI Taxonomy" id="2977320"/>
    <lineage>
        <taxon>Bacteria</taxon>
        <taxon>Pseudomonadati</taxon>
        <taxon>Pseudomonadota</taxon>
        <taxon>Betaproteobacteria</taxon>
        <taxon>Burkholderiales</taxon>
        <taxon>Comamonadaceae</taxon>
        <taxon>Comamonas</taxon>
    </lineage>
</organism>
<sequence>MQTMGSKLLAIVRVPENERVRCQNPGCGHGVHAAIHIVREGGVLMVLGSTCFERRYGSAKALGQPQFNFGGSGRPLTTEERELLDTNTDLLLARFEEEERQRLIREQAQAQEQEQEQEQEQRRLAAQMEERRREAQRLAARSTVAFDPREKLRALRAAFANKVIQEPVPRVFTQHQEPDGPVAPPSPPWAQEVKLNGSFFCYAFDDGSKWVLYPHKKGDYVLRPWPAAEEGWDEALPPSLGRPEPESGFYRVTDHMGFLHAVARFSTGLRNTSNPAEIHHEFEVLARKA</sequence>
<gene>
    <name evidence="2" type="ORF">N4T19_17375</name>
</gene>
<feature type="region of interest" description="Disordered" evidence="1">
    <location>
        <begin position="107"/>
        <end position="129"/>
    </location>
</feature>
<dbReference type="Proteomes" id="UP001058290">
    <property type="component" value="Chromosome"/>
</dbReference>